<evidence type="ECO:0000313" key="2">
    <source>
        <dbReference type="Proteomes" id="UP001651158"/>
    </source>
</evidence>
<name>A0ABR4Q9V7_9CEST</name>
<keyword evidence="2" id="KW-1185">Reference proteome</keyword>
<dbReference type="EMBL" id="JAKROA010000006">
    <property type="protein sequence ID" value="KAL5106414.1"/>
    <property type="molecule type" value="Genomic_DNA"/>
</dbReference>
<accession>A0ABR4Q9V7</accession>
<comment type="caution">
    <text evidence="1">The sequence shown here is derived from an EMBL/GenBank/DDBJ whole genome shotgun (WGS) entry which is preliminary data.</text>
</comment>
<protein>
    <submittedName>
        <fullName evidence="1">Uncharacterized protein</fullName>
    </submittedName>
</protein>
<sequence length="684" mass="77921">MEGKQNRTQCRKVKSALLTPYLNQIEGMQSSLASILGPIVAVYLLSFYPDKNNDWTVSKMEWEDFEFNTWLPGRYSTIVTNAGLAAFNESKCSTKHVNCSYSFDSKNYTRIKLWGTMSPDLMWATFKGDGNLVPVTVYFFNNKTWGNIDHKMLQPQFSLPLVITASGQEIVTFTCVFTNYIGAEVNIYFGDKMRLVYNSTVNAISNYSQILNVEAKRMTIFERYTLTVKKVNEIDYYTCSVNGQYLTHAIIWSIICTFAGAEEPPMFPNDGRIVYGKLGSTFNYKTVLPGMYNRVASGMHDVIIMKKDCSTPLFKCNIEKEMPHRSVVTLTGTMNYGLKRATFFGNNSIPITVLFYTDHYWPEIDDHTFQWQYSLPLVTYAKDSDIVTISVYILHVSVISLPNFTLTYSASNTPVYREMGYNHLKNYSHILNLEKSVFAMHTIIALTVKKKEYVDYYCFEYNGQHHTHTIVWGKPSPIPKPDVINDFLSLLPMEEVISHFRISQSHQPSEFAGIDGCRSVCQHGVTRLSWKSGCAVAIAMSDTYILPLEHEYNKSAAEEPMEGKQNRTQCRKVKSALLTPYLNQIEGMQSLASILGPIVAVYLLSFYPDKNNDWTVSKMEWEDFEFNTWLPGRYSTIVTNAGLAAFNESKCSTKHVNCSYSFGEVVQINTKPLSRIYSFIAVNV</sequence>
<gene>
    <name evidence="1" type="ORF">TcWFU_009082</name>
</gene>
<organism evidence="1 2">
    <name type="scientific">Taenia crassiceps</name>
    <dbReference type="NCBI Taxonomy" id="6207"/>
    <lineage>
        <taxon>Eukaryota</taxon>
        <taxon>Metazoa</taxon>
        <taxon>Spiralia</taxon>
        <taxon>Lophotrochozoa</taxon>
        <taxon>Platyhelminthes</taxon>
        <taxon>Cestoda</taxon>
        <taxon>Eucestoda</taxon>
        <taxon>Cyclophyllidea</taxon>
        <taxon>Taeniidae</taxon>
        <taxon>Taenia</taxon>
    </lineage>
</organism>
<dbReference type="Proteomes" id="UP001651158">
    <property type="component" value="Unassembled WGS sequence"/>
</dbReference>
<reference evidence="1 2" key="1">
    <citation type="journal article" date="2022" name="Front. Cell. Infect. Microbiol.">
        <title>The Genomes of Two Strains of Taenia crassiceps the Animal Model for the Study of Human Cysticercosis.</title>
        <authorList>
            <person name="Bobes R.J."/>
            <person name="Estrada K."/>
            <person name="Rios-Valencia D.G."/>
            <person name="Calderon-Gallegos A."/>
            <person name="de la Torre P."/>
            <person name="Carrero J.C."/>
            <person name="Sanchez-Flores A."/>
            <person name="Laclette J.P."/>
        </authorList>
    </citation>
    <scope>NUCLEOTIDE SEQUENCE [LARGE SCALE GENOMIC DNA]</scope>
    <source>
        <strain evidence="1">WFUcys</strain>
    </source>
</reference>
<proteinExistence type="predicted"/>
<evidence type="ECO:0000313" key="1">
    <source>
        <dbReference type="EMBL" id="KAL5106414.1"/>
    </source>
</evidence>